<name>A0A8S5T207_9CAUD</name>
<reference evidence="1" key="1">
    <citation type="journal article" date="2021" name="Proc. Natl. Acad. Sci. U.S.A.">
        <title>A Catalog of Tens of Thousands of Viruses from Human Metagenomes Reveals Hidden Associations with Chronic Diseases.</title>
        <authorList>
            <person name="Tisza M.J."/>
            <person name="Buck C.B."/>
        </authorList>
    </citation>
    <scope>NUCLEOTIDE SEQUENCE</scope>
    <source>
        <strain evidence="1">Ctp4Q36</strain>
    </source>
</reference>
<protein>
    <submittedName>
        <fullName evidence="1">Uncharacterized protein</fullName>
    </submittedName>
</protein>
<accession>A0A8S5T207</accession>
<organism evidence="1">
    <name type="scientific">Myoviridae sp. ctp4Q36</name>
    <dbReference type="NCBI Taxonomy" id="2827708"/>
    <lineage>
        <taxon>Viruses</taxon>
        <taxon>Duplodnaviria</taxon>
        <taxon>Heunggongvirae</taxon>
        <taxon>Uroviricota</taxon>
        <taxon>Caudoviricetes</taxon>
    </lineage>
</organism>
<evidence type="ECO:0000313" key="1">
    <source>
        <dbReference type="EMBL" id="DAF56999.1"/>
    </source>
</evidence>
<sequence length="81" mass="9074">MKKSNVKGYVVVVNNNLVSPVFGNMVSASLWLCREFGIKKQTFKLNEEVKKGKLSAHIIQLDITLGLLELLDLDNKLKSDV</sequence>
<proteinExistence type="predicted"/>
<dbReference type="EMBL" id="BK032725">
    <property type="protein sequence ID" value="DAF56999.1"/>
    <property type="molecule type" value="Genomic_DNA"/>
</dbReference>